<reference evidence="1 2" key="1">
    <citation type="submission" date="2015-06" db="EMBL/GenBank/DDBJ databases">
        <title>Draft genome of the moderately acidophilic sulfate reducer Candidatus Desulfosporosinus acididurans strain M1.</title>
        <authorList>
            <person name="Poehlein A."/>
            <person name="Petzsch P."/>
            <person name="Johnson B.D."/>
            <person name="Schloemann M."/>
            <person name="Daniel R."/>
            <person name="Muehling M."/>
        </authorList>
    </citation>
    <scope>NUCLEOTIDE SEQUENCE [LARGE SCALE GENOMIC DNA]</scope>
    <source>
        <strain evidence="1 2">M1</strain>
    </source>
</reference>
<organism evidence="1 2">
    <name type="scientific">Desulfosporosinus acididurans</name>
    <dbReference type="NCBI Taxonomy" id="476652"/>
    <lineage>
        <taxon>Bacteria</taxon>
        <taxon>Bacillati</taxon>
        <taxon>Bacillota</taxon>
        <taxon>Clostridia</taxon>
        <taxon>Eubacteriales</taxon>
        <taxon>Desulfitobacteriaceae</taxon>
        <taxon>Desulfosporosinus</taxon>
    </lineage>
</organism>
<name>A0A0J1FM37_9FIRM</name>
<evidence type="ECO:0000313" key="1">
    <source>
        <dbReference type="EMBL" id="KLU64442.1"/>
    </source>
</evidence>
<dbReference type="InterPro" id="IPR024227">
    <property type="entry name" value="DUF3795"/>
</dbReference>
<dbReference type="RefSeq" id="WP_053006489.1">
    <property type="nucleotide sequence ID" value="NZ_LDZY01000014.1"/>
</dbReference>
<accession>A0A0J1FM37</accession>
<proteinExistence type="predicted"/>
<comment type="caution">
    <text evidence="1">The sequence shown here is derived from an EMBL/GenBank/DDBJ whole genome shotgun (WGS) entry which is preliminary data.</text>
</comment>
<evidence type="ECO:0000313" key="2">
    <source>
        <dbReference type="Proteomes" id="UP000036356"/>
    </source>
</evidence>
<keyword evidence="2" id="KW-1185">Reference proteome</keyword>
<dbReference type="AlphaFoldDB" id="A0A0J1FM37"/>
<evidence type="ECO:0008006" key="3">
    <source>
        <dbReference type="Google" id="ProtNLM"/>
    </source>
</evidence>
<sequence>MPKLSYCGNDCSVCPRYTATEKGDIPQLKEVADLWFRAEWRDTVVSPEEIKCYGCLTSNFCRYGIQQCASSKEIDNCGMCPSYPCEISSKTFIQTQKYADSIKDKCSNEEYLALQLAFFQKKMNLDGLHSK</sequence>
<gene>
    <name evidence="1" type="ORF">DEAC_c36440</name>
</gene>
<dbReference type="EMBL" id="LDZY01000014">
    <property type="protein sequence ID" value="KLU64442.1"/>
    <property type="molecule type" value="Genomic_DNA"/>
</dbReference>
<dbReference type="Proteomes" id="UP000036356">
    <property type="component" value="Unassembled WGS sequence"/>
</dbReference>
<dbReference type="PATRIC" id="fig|476652.3.peg.3843"/>
<dbReference type="STRING" id="476652.DEAC_c36440"/>
<protein>
    <recommendedName>
        <fullName evidence="3">DUF3795 domain-containing protein</fullName>
    </recommendedName>
</protein>
<dbReference type="Pfam" id="PF12675">
    <property type="entry name" value="DUF3795"/>
    <property type="match status" value="1"/>
</dbReference>